<feature type="signal peptide" evidence="1">
    <location>
        <begin position="1"/>
        <end position="19"/>
    </location>
</feature>
<dbReference type="Proteomes" id="UP000019275">
    <property type="component" value="Unassembled WGS sequence"/>
</dbReference>
<proteinExistence type="predicted"/>
<accession>A0ABN0RN20</accession>
<organism evidence="2 3">
    <name type="scientific">Cellulophaga geojensis KL-A</name>
    <dbReference type="NCBI Taxonomy" id="1328323"/>
    <lineage>
        <taxon>Bacteria</taxon>
        <taxon>Pseudomonadati</taxon>
        <taxon>Bacteroidota</taxon>
        <taxon>Flavobacteriia</taxon>
        <taxon>Flavobacteriales</taxon>
        <taxon>Flavobacteriaceae</taxon>
        <taxon>Cellulophaga</taxon>
    </lineage>
</organism>
<evidence type="ECO:0008006" key="4">
    <source>
        <dbReference type="Google" id="ProtNLM"/>
    </source>
</evidence>
<sequence>MKKGLLVVVFLLGAKMAFAQAYSNFDKNQEIKFNIGMFLATTSVEFGYEYFLGDDTSVGAILHFDGDGEDYNGSFGFGPNFRAYFGDLPRSGAFAEAFGLYLKGEKKYNDMGSRIVGEYSGVALGLGGGYKWVTRSERFTLELNGGFGRNINPKEFQDDFIFRAGLSVGFRF</sequence>
<keyword evidence="1" id="KW-0732">Signal</keyword>
<gene>
    <name evidence="2" type="ORF">KLA_10273</name>
</gene>
<feature type="chain" id="PRO_5046254466" description="DUF3575 domain-containing protein" evidence="1">
    <location>
        <begin position="20"/>
        <end position="172"/>
    </location>
</feature>
<reference evidence="2 3" key="1">
    <citation type="journal article" date="2014" name="Genome Announc.">
        <title>Draft Genome Sequence of the Carrageenan-Degrading Bacterium Cellulophaga sp. Strain KL-A, Isolated from Decaying Marine Algae.</title>
        <authorList>
            <person name="Shan D."/>
            <person name="Ying J."/>
            <person name="Li X."/>
            <person name="Gao Z."/>
            <person name="Wei G."/>
            <person name="Shao Z."/>
        </authorList>
    </citation>
    <scope>NUCLEOTIDE SEQUENCE [LARGE SCALE GENOMIC DNA]</scope>
    <source>
        <strain evidence="2 3">KL-A</strain>
    </source>
</reference>
<evidence type="ECO:0000256" key="1">
    <source>
        <dbReference type="SAM" id="SignalP"/>
    </source>
</evidence>
<comment type="caution">
    <text evidence="2">The sequence shown here is derived from an EMBL/GenBank/DDBJ whole genome shotgun (WGS) entry which is preliminary data.</text>
</comment>
<evidence type="ECO:0000313" key="2">
    <source>
        <dbReference type="EMBL" id="EWH13302.1"/>
    </source>
</evidence>
<protein>
    <recommendedName>
        <fullName evidence="4">DUF3575 domain-containing protein</fullName>
    </recommendedName>
</protein>
<dbReference type="RefSeq" id="WP_013620674.1">
    <property type="nucleotide sequence ID" value="NZ_ARZX01000012.1"/>
</dbReference>
<name>A0ABN0RN20_9FLAO</name>
<dbReference type="EMBL" id="ARZX01000012">
    <property type="protein sequence ID" value="EWH13302.1"/>
    <property type="molecule type" value="Genomic_DNA"/>
</dbReference>
<keyword evidence="3" id="KW-1185">Reference proteome</keyword>
<evidence type="ECO:0000313" key="3">
    <source>
        <dbReference type="Proteomes" id="UP000019275"/>
    </source>
</evidence>